<dbReference type="InterPro" id="IPR013221">
    <property type="entry name" value="Mur_ligase_cen"/>
</dbReference>
<dbReference type="SUPFAM" id="SSF51984">
    <property type="entry name" value="MurCD N-terminal domain"/>
    <property type="match status" value="1"/>
</dbReference>
<proteinExistence type="inferred from homology"/>
<dbReference type="GO" id="GO:0008360">
    <property type="term" value="P:regulation of cell shape"/>
    <property type="evidence" value="ECO:0007669"/>
    <property type="project" value="UniProtKB-KW"/>
</dbReference>
<keyword evidence="3 9" id="KW-0963">Cytoplasm</keyword>
<dbReference type="EMBL" id="PKTG01000045">
    <property type="protein sequence ID" value="PLX18942.1"/>
    <property type="molecule type" value="Genomic_DNA"/>
</dbReference>
<dbReference type="AlphaFoldDB" id="A0A2N5ZK04"/>
<dbReference type="Proteomes" id="UP000234857">
    <property type="component" value="Unassembled WGS sequence"/>
</dbReference>
<dbReference type="UniPathway" id="UPA00219"/>
<dbReference type="GO" id="GO:0004326">
    <property type="term" value="F:tetrahydrofolylpolyglutamate synthase activity"/>
    <property type="evidence" value="ECO:0007669"/>
    <property type="project" value="InterPro"/>
</dbReference>
<gene>
    <name evidence="9 11" type="primary">murD</name>
    <name evidence="11" type="ORF">C0601_03310</name>
</gene>
<comment type="subcellular location">
    <subcellularLocation>
        <location evidence="1 9">Cytoplasm</location>
    </subcellularLocation>
</comment>
<comment type="pathway">
    <text evidence="2 9">Cell wall biogenesis; peptidoglycan biosynthesis.</text>
</comment>
<evidence type="ECO:0000256" key="4">
    <source>
        <dbReference type="ARBA" id="ARBA00022598"/>
    </source>
</evidence>
<keyword evidence="8 9" id="KW-0131">Cell cycle</keyword>
<dbReference type="SUPFAM" id="SSF53623">
    <property type="entry name" value="MurD-like peptide ligases, catalytic domain"/>
    <property type="match status" value="1"/>
</dbReference>
<comment type="function">
    <text evidence="9">Cell wall formation. Catalyzes the addition of glutamate to the nucleotide precursor UDP-N-acetylmuramoyl-L-alanine (UMA).</text>
</comment>
<comment type="caution">
    <text evidence="11">The sequence shown here is derived from an EMBL/GenBank/DDBJ whole genome shotgun (WGS) entry which is preliminary data.</text>
</comment>
<evidence type="ECO:0000313" key="12">
    <source>
        <dbReference type="Proteomes" id="UP000234857"/>
    </source>
</evidence>
<dbReference type="GO" id="GO:0005737">
    <property type="term" value="C:cytoplasm"/>
    <property type="evidence" value="ECO:0007669"/>
    <property type="project" value="UniProtKB-SubCell"/>
</dbReference>
<sequence>MIKYLVYGFGITGKAVAKHLKNENVDFDICDKNNKSEDILSPKEIDIKDYSHIVVSPGISPEDELVVNANVNGIKITSELQMAYDILSPFNNKFIAVTGTNGKSTVASLIYSLIKNGSKKDVFLNGNIGSPLIERVSERPKDSFFIIEISSYQAEYLFDFSPDIVLLLNLSPDHLARHKTMQCYHDAKTSLLDGMDQGTVLYDDRDFDIRSFDKIEKKVFKKDFYIKEQSFYYDASLIYKDLNWKLPGEHNKDNIAFSLACLQALGLSSENVKIALEDFTSLEHRIENIYDDGSLSIYNDSKATTFESTLAAVSSFNENVHLIICGRLKEGMNIDQFLKRLVEYKNIDKIIILGDVNDDIEFNSSGKIITSKVDWYEFFSGYLKKTKKGVLLFSPGMPSFDMFKNFEERGRFFKKVISSILKKTN</sequence>
<feature type="binding site" evidence="9">
    <location>
        <begin position="99"/>
        <end position="105"/>
    </location>
    <ligand>
        <name>ATP</name>
        <dbReference type="ChEBI" id="CHEBI:30616"/>
    </ligand>
</feature>
<dbReference type="PROSITE" id="PS01011">
    <property type="entry name" value="FOLYLPOLYGLU_SYNT_1"/>
    <property type="match status" value="1"/>
</dbReference>
<comment type="similarity">
    <text evidence="9">Belongs to the MurCDEF family.</text>
</comment>
<evidence type="ECO:0000256" key="7">
    <source>
        <dbReference type="ARBA" id="ARBA00022840"/>
    </source>
</evidence>
<dbReference type="HAMAP" id="MF_00639">
    <property type="entry name" value="MurD"/>
    <property type="match status" value="1"/>
</dbReference>
<evidence type="ECO:0000259" key="10">
    <source>
        <dbReference type="Pfam" id="PF08245"/>
    </source>
</evidence>
<dbReference type="SUPFAM" id="SSF53244">
    <property type="entry name" value="MurD-like peptide ligases, peptide-binding domain"/>
    <property type="match status" value="1"/>
</dbReference>
<evidence type="ECO:0000256" key="3">
    <source>
        <dbReference type="ARBA" id="ARBA00022490"/>
    </source>
</evidence>
<dbReference type="InterPro" id="IPR036615">
    <property type="entry name" value="Mur_ligase_C_dom_sf"/>
</dbReference>
<name>A0A2N5ZK04_MUIH1</name>
<accession>A0A2N5ZK04</accession>
<dbReference type="PANTHER" id="PTHR43692">
    <property type="entry name" value="UDP-N-ACETYLMURAMOYLALANINE--D-GLUTAMATE LIGASE"/>
    <property type="match status" value="1"/>
</dbReference>
<keyword evidence="4 9" id="KW-0436">Ligase</keyword>
<keyword evidence="5 9" id="KW-0132">Cell division</keyword>
<dbReference type="GO" id="GO:0005524">
    <property type="term" value="F:ATP binding"/>
    <property type="evidence" value="ECO:0007669"/>
    <property type="project" value="UniProtKB-UniRule"/>
</dbReference>
<dbReference type="Pfam" id="PF08245">
    <property type="entry name" value="Mur_ligase_M"/>
    <property type="match status" value="1"/>
</dbReference>
<evidence type="ECO:0000256" key="5">
    <source>
        <dbReference type="ARBA" id="ARBA00022618"/>
    </source>
</evidence>
<keyword evidence="9" id="KW-0133">Cell shape</keyword>
<evidence type="ECO:0000256" key="2">
    <source>
        <dbReference type="ARBA" id="ARBA00004752"/>
    </source>
</evidence>
<evidence type="ECO:0000256" key="6">
    <source>
        <dbReference type="ARBA" id="ARBA00022741"/>
    </source>
</evidence>
<dbReference type="PANTHER" id="PTHR43692:SF1">
    <property type="entry name" value="UDP-N-ACETYLMURAMOYLALANINE--D-GLUTAMATE LIGASE"/>
    <property type="match status" value="1"/>
</dbReference>
<keyword evidence="9" id="KW-0573">Peptidoglycan synthesis</keyword>
<dbReference type="Gene3D" id="3.90.190.20">
    <property type="entry name" value="Mur ligase, C-terminal domain"/>
    <property type="match status" value="1"/>
</dbReference>
<feature type="domain" description="Mur ligase central" evidence="10">
    <location>
        <begin position="97"/>
        <end position="261"/>
    </location>
</feature>
<evidence type="ECO:0000256" key="8">
    <source>
        <dbReference type="ARBA" id="ARBA00023306"/>
    </source>
</evidence>
<dbReference type="Gene3D" id="3.40.50.720">
    <property type="entry name" value="NAD(P)-binding Rossmann-like Domain"/>
    <property type="match status" value="1"/>
</dbReference>
<dbReference type="InterPro" id="IPR005762">
    <property type="entry name" value="MurD"/>
</dbReference>
<dbReference type="EC" id="6.3.2.9" evidence="9"/>
<dbReference type="GO" id="GO:0009252">
    <property type="term" value="P:peptidoglycan biosynthetic process"/>
    <property type="evidence" value="ECO:0007669"/>
    <property type="project" value="UniProtKB-UniRule"/>
</dbReference>
<dbReference type="InterPro" id="IPR036565">
    <property type="entry name" value="Mur-like_cat_sf"/>
</dbReference>
<dbReference type="GO" id="GO:0008764">
    <property type="term" value="F:UDP-N-acetylmuramoylalanine-D-glutamate ligase activity"/>
    <property type="evidence" value="ECO:0007669"/>
    <property type="project" value="UniProtKB-UniRule"/>
</dbReference>
<dbReference type="InterPro" id="IPR018109">
    <property type="entry name" value="Folylpolyglutamate_synth_CS"/>
</dbReference>
<comment type="catalytic activity">
    <reaction evidence="9">
        <text>UDP-N-acetyl-alpha-D-muramoyl-L-alanine + D-glutamate + ATP = UDP-N-acetyl-alpha-D-muramoyl-L-alanyl-D-glutamate + ADP + phosphate + H(+)</text>
        <dbReference type="Rhea" id="RHEA:16429"/>
        <dbReference type="ChEBI" id="CHEBI:15378"/>
        <dbReference type="ChEBI" id="CHEBI:29986"/>
        <dbReference type="ChEBI" id="CHEBI:30616"/>
        <dbReference type="ChEBI" id="CHEBI:43474"/>
        <dbReference type="ChEBI" id="CHEBI:83898"/>
        <dbReference type="ChEBI" id="CHEBI:83900"/>
        <dbReference type="ChEBI" id="CHEBI:456216"/>
        <dbReference type="EC" id="6.3.2.9"/>
    </reaction>
</comment>
<keyword evidence="9" id="KW-0961">Cell wall biogenesis/degradation</keyword>
<keyword evidence="6 9" id="KW-0547">Nucleotide-binding</keyword>
<dbReference type="NCBIfam" id="TIGR01087">
    <property type="entry name" value="murD"/>
    <property type="match status" value="1"/>
</dbReference>
<dbReference type="GO" id="GO:0071555">
    <property type="term" value="P:cell wall organization"/>
    <property type="evidence" value="ECO:0007669"/>
    <property type="project" value="UniProtKB-KW"/>
</dbReference>
<evidence type="ECO:0000313" key="11">
    <source>
        <dbReference type="EMBL" id="PLX18942.1"/>
    </source>
</evidence>
<keyword evidence="7 9" id="KW-0067">ATP-binding</keyword>
<dbReference type="GO" id="GO:0051301">
    <property type="term" value="P:cell division"/>
    <property type="evidence" value="ECO:0007669"/>
    <property type="project" value="UniProtKB-KW"/>
</dbReference>
<dbReference type="Gene3D" id="3.40.1190.10">
    <property type="entry name" value="Mur-like, catalytic domain"/>
    <property type="match status" value="1"/>
</dbReference>
<organism evidence="11 12">
    <name type="scientific">Muiribacterium halophilum</name>
    <dbReference type="NCBI Taxonomy" id="2053465"/>
    <lineage>
        <taxon>Bacteria</taxon>
        <taxon>Candidatus Muiribacteriota</taxon>
        <taxon>Candidatus Muiribacteriia</taxon>
        <taxon>Candidatus Muiribacteriales</taxon>
        <taxon>Candidatus Muiribacteriaceae</taxon>
        <taxon>Candidatus Muiribacterium</taxon>
    </lineage>
</organism>
<evidence type="ECO:0000256" key="1">
    <source>
        <dbReference type="ARBA" id="ARBA00004496"/>
    </source>
</evidence>
<protein>
    <recommendedName>
        <fullName evidence="9">UDP-N-acetylmuramoylalanine--D-glutamate ligase</fullName>
        <ecNumber evidence="9">6.3.2.9</ecNumber>
    </recommendedName>
    <alternativeName>
        <fullName evidence="9">D-glutamic acid-adding enzyme</fullName>
    </alternativeName>
    <alternativeName>
        <fullName evidence="9">UDP-N-acetylmuramoyl-L-alanyl-D-glutamate synthetase</fullName>
    </alternativeName>
</protein>
<reference evidence="11 12" key="1">
    <citation type="submission" date="2017-11" db="EMBL/GenBank/DDBJ databases">
        <title>Genome-resolved metagenomics identifies genetic mobility, metabolic interactions, and unexpected diversity in perchlorate-reducing communities.</title>
        <authorList>
            <person name="Barnum T.P."/>
            <person name="Figueroa I.A."/>
            <person name="Carlstrom C.I."/>
            <person name="Lucas L.N."/>
            <person name="Engelbrektson A.L."/>
            <person name="Coates J.D."/>
        </authorList>
    </citation>
    <scope>NUCLEOTIDE SEQUENCE [LARGE SCALE GENOMIC DNA]</scope>
    <source>
        <strain evidence="11">BM706</strain>
    </source>
</reference>
<evidence type="ECO:0000256" key="9">
    <source>
        <dbReference type="HAMAP-Rule" id="MF_00639"/>
    </source>
</evidence>